<organism evidence="8 9">
    <name type="scientific">Reinekea marinisedimentorum</name>
    <dbReference type="NCBI Taxonomy" id="230495"/>
    <lineage>
        <taxon>Bacteria</taxon>
        <taxon>Pseudomonadati</taxon>
        <taxon>Pseudomonadota</taxon>
        <taxon>Gammaproteobacteria</taxon>
        <taxon>Oceanospirillales</taxon>
        <taxon>Saccharospirillaceae</taxon>
        <taxon>Reinekea</taxon>
    </lineage>
</organism>
<dbReference type="GO" id="GO:0004190">
    <property type="term" value="F:aspartic-type endopeptidase activity"/>
    <property type="evidence" value="ECO:0007669"/>
    <property type="project" value="UniProtKB-KW"/>
</dbReference>
<reference evidence="8 9" key="1">
    <citation type="submission" date="2019-03" db="EMBL/GenBank/DDBJ databases">
        <title>Genomic Encyclopedia of Archaeal and Bacterial Type Strains, Phase II (KMG-II): from individual species to whole genera.</title>
        <authorList>
            <person name="Goeker M."/>
        </authorList>
    </citation>
    <scope>NUCLEOTIDE SEQUENCE [LARGE SCALE GENOMIC DNA]</scope>
    <source>
        <strain evidence="8 9">DSM 15388</strain>
    </source>
</reference>
<protein>
    <submittedName>
        <fullName evidence="8">Hydrogenase maturation protease</fullName>
    </submittedName>
</protein>
<dbReference type="EMBL" id="SLZR01000022">
    <property type="protein sequence ID" value="TCS36749.1"/>
    <property type="molecule type" value="Genomic_DNA"/>
</dbReference>
<accession>A0A4R3HZ18</accession>
<gene>
    <name evidence="8" type="ORF">BCF53_12223</name>
</gene>
<evidence type="ECO:0000313" key="8">
    <source>
        <dbReference type="EMBL" id="TCS36749.1"/>
    </source>
</evidence>
<keyword evidence="6" id="KW-0378">Hydrolase</keyword>
<keyword evidence="5" id="KW-0064">Aspartyl protease</keyword>
<dbReference type="Gene3D" id="3.40.50.1450">
    <property type="entry name" value="HybD-like"/>
    <property type="match status" value="1"/>
</dbReference>
<evidence type="ECO:0000256" key="6">
    <source>
        <dbReference type="ARBA" id="ARBA00022801"/>
    </source>
</evidence>
<dbReference type="AlphaFoldDB" id="A0A4R3HZ18"/>
<dbReference type="NCBIfam" id="TIGR00072">
    <property type="entry name" value="hydrog_prot"/>
    <property type="match status" value="1"/>
</dbReference>
<keyword evidence="4 7" id="KW-0479">Metal-binding</keyword>
<dbReference type="OrthoDB" id="9792731at2"/>
<keyword evidence="2 7" id="KW-0533">Nickel</keyword>
<dbReference type="NCBIfam" id="NF007777">
    <property type="entry name" value="PRK10466.1"/>
    <property type="match status" value="1"/>
</dbReference>
<evidence type="ECO:0000313" key="9">
    <source>
        <dbReference type="Proteomes" id="UP000295793"/>
    </source>
</evidence>
<dbReference type="InterPro" id="IPR023430">
    <property type="entry name" value="Pept_HybD-like_dom_sf"/>
</dbReference>
<dbReference type="InterPro" id="IPR000671">
    <property type="entry name" value="Peptidase_A31"/>
</dbReference>
<sequence>MKQPDILILGVGNLLLSDESVGVHIVNQLERDYDFPPGVELVDGGTAGMELLDFIASREHVLIVDAVLTGDAPGTVVTLQDNEVPALFNNKVSPHQLGLCDLLGALKLTDESPQNIFLVGVVPESVDPGLDMTSTVSRAVPAMKQALLAHLATLAVTPRAKAEATCV</sequence>
<dbReference type="CDD" id="cd06062">
    <property type="entry name" value="H2MP_MemB-H2up"/>
    <property type="match status" value="1"/>
</dbReference>
<keyword evidence="9" id="KW-1185">Reference proteome</keyword>
<feature type="binding site" evidence="7">
    <location>
        <position position="65"/>
    </location>
    <ligand>
        <name>Ni(2+)</name>
        <dbReference type="ChEBI" id="CHEBI:49786"/>
    </ligand>
</feature>
<name>A0A4R3HZ18_9GAMM</name>
<dbReference type="GO" id="GO:0016485">
    <property type="term" value="P:protein processing"/>
    <property type="evidence" value="ECO:0007669"/>
    <property type="project" value="InterPro"/>
</dbReference>
<comment type="caution">
    <text evidence="8">The sequence shown here is derived from an EMBL/GenBank/DDBJ whole genome shotgun (WGS) entry which is preliminary data.</text>
</comment>
<comment type="similarity">
    <text evidence="1">Belongs to the peptidase A31 family.</text>
</comment>
<dbReference type="FunFam" id="3.40.50.1450:FF:000002">
    <property type="entry name" value="Hydrogenase 1 maturation protease"/>
    <property type="match status" value="1"/>
</dbReference>
<evidence type="ECO:0000256" key="1">
    <source>
        <dbReference type="ARBA" id="ARBA00006814"/>
    </source>
</evidence>
<dbReference type="NCBIfam" id="TIGR00140">
    <property type="entry name" value="hupD"/>
    <property type="match status" value="1"/>
</dbReference>
<evidence type="ECO:0000256" key="7">
    <source>
        <dbReference type="PIRSR" id="PIRSR604419-1"/>
    </source>
</evidence>
<evidence type="ECO:0000256" key="3">
    <source>
        <dbReference type="ARBA" id="ARBA00022670"/>
    </source>
</evidence>
<feature type="binding site" evidence="7">
    <location>
        <position position="95"/>
    </location>
    <ligand>
        <name>Ni(2+)</name>
        <dbReference type="ChEBI" id="CHEBI:49786"/>
    </ligand>
</feature>
<keyword evidence="3 8" id="KW-0645">Protease</keyword>
<dbReference type="InterPro" id="IPR004419">
    <property type="entry name" value="Pept_A31_hyd_express"/>
</dbReference>
<evidence type="ECO:0000256" key="4">
    <source>
        <dbReference type="ARBA" id="ARBA00022723"/>
    </source>
</evidence>
<proteinExistence type="inferred from homology"/>
<evidence type="ECO:0000256" key="2">
    <source>
        <dbReference type="ARBA" id="ARBA00022596"/>
    </source>
</evidence>
<dbReference type="RefSeq" id="WP_132703645.1">
    <property type="nucleotide sequence ID" value="NZ_SLZR01000022.1"/>
</dbReference>
<dbReference type="SUPFAM" id="SSF53163">
    <property type="entry name" value="HybD-like"/>
    <property type="match status" value="1"/>
</dbReference>
<dbReference type="Pfam" id="PF01750">
    <property type="entry name" value="HycI"/>
    <property type="match status" value="1"/>
</dbReference>
<dbReference type="GO" id="GO:0046872">
    <property type="term" value="F:metal ion binding"/>
    <property type="evidence" value="ECO:0007669"/>
    <property type="project" value="UniProtKB-KW"/>
</dbReference>
<dbReference type="PRINTS" id="PR00446">
    <property type="entry name" value="HYDRGNUPTAKE"/>
</dbReference>
<dbReference type="GO" id="GO:0008047">
    <property type="term" value="F:enzyme activator activity"/>
    <property type="evidence" value="ECO:0007669"/>
    <property type="project" value="InterPro"/>
</dbReference>
<dbReference type="PANTHER" id="PTHR30302">
    <property type="entry name" value="HYDROGENASE 1 MATURATION PROTEASE"/>
    <property type="match status" value="1"/>
</dbReference>
<feature type="binding site" evidence="7">
    <location>
        <position position="19"/>
    </location>
    <ligand>
        <name>Ni(2+)</name>
        <dbReference type="ChEBI" id="CHEBI:49786"/>
    </ligand>
</feature>
<dbReference type="PANTHER" id="PTHR30302:SF1">
    <property type="entry name" value="HYDROGENASE 2 MATURATION PROTEASE"/>
    <property type="match status" value="1"/>
</dbReference>
<evidence type="ECO:0000256" key="5">
    <source>
        <dbReference type="ARBA" id="ARBA00022750"/>
    </source>
</evidence>
<dbReference type="Proteomes" id="UP000295793">
    <property type="component" value="Unassembled WGS sequence"/>
</dbReference>